<organism evidence="1 2">
    <name type="scientific">Solea senegalensis</name>
    <name type="common">Senegalese sole</name>
    <dbReference type="NCBI Taxonomy" id="28829"/>
    <lineage>
        <taxon>Eukaryota</taxon>
        <taxon>Metazoa</taxon>
        <taxon>Chordata</taxon>
        <taxon>Craniata</taxon>
        <taxon>Vertebrata</taxon>
        <taxon>Euteleostomi</taxon>
        <taxon>Actinopterygii</taxon>
        <taxon>Neopterygii</taxon>
        <taxon>Teleostei</taxon>
        <taxon>Neoteleostei</taxon>
        <taxon>Acanthomorphata</taxon>
        <taxon>Carangaria</taxon>
        <taxon>Pleuronectiformes</taxon>
        <taxon>Pleuronectoidei</taxon>
        <taxon>Soleidae</taxon>
        <taxon>Solea</taxon>
    </lineage>
</organism>
<dbReference type="PROSITE" id="PS51257">
    <property type="entry name" value="PROKAR_LIPOPROTEIN"/>
    <property type="match status" value="1"/>
</dbReference>
<evidence type="ECO:0000313" key="1">
    <source>
        <dbReference type="EMBL" id="KAG7502591.1"/>
    </source>
</evidence>
<dbReference type="EMBL" id="JAGKHQ010000012">
    <property type="protein sequence ID" value="KAG7502591.1"/>
    <property type="molecule type" value="Genomic_DNA"/>
</dbReference>
<keyword evidence="2" id="KW-1185">Reference proteome</keyword>
<evidence type="ECO:0000313" key="2">
    <source>
        <dbReference type="Proteomes" id="UP000693946"/>
    </source>
</evidence>
<comment type="caution">
    <text evidence="1">The sequence shown here is derived from an EMBL/GenBank/DDBJ whole genome shotgun (WGS) entry which is preliminary data.</text>
</comment>
<protein>
    <submittedName>
        <fullName evidence="1">Uncharacterized protein</fullName>
    </submittedName>
</protein>
<proteinExistence type="predicted"/>
<dbReference type="AlphaFoldDB" id="A0AAV6RES8"/>
<reference evidence="1 2" key="1">
    <citation type="journal article" date="2021" name="Sci. Rep.">
        <title>Chromosome anchoring in Senegalese sole (Solea senegalensis) reveals sex-associated markers and genome rearrangements in flatfish.</title>
        <authorList>
            <person name="Guerrero-Cozar I."/>
            <person name="Gomez-Garrido J."/>
            <person name="Berbel C."/>
            <person name="Martinez-Blanch J.F."/>
            <person name="Alioto T."/>
            <person name="Claros M.G."/>
            <person name="Gagnaire P.A."/>
            <person name="Manchado M."/>
        </authorList>
    </citation>
    <scope>NUCLEOTIDE SEQUENCE [LARGE SCALE GENOMIC DNA]</scope>
    <source>
        <strain evidence="1">Sse05_10M</strain>
    </source>
</reference>
<gene>
    <name evidence="1" type="ORF">JOB18_022946</name>
</gene>
<sequence>MGERVGTLPTATSSCAVPSTCVVIKTSVFVDSAHSAVWYRPLTSLRVDYFSRDFSTSLCTRISHAISSLL</sequence>
<dbReference type="Proteomes" id="UP000693946">
    <property type="component" value="Linkage Group LG2"/>
</dbReference>
<accession>A0AAV6RES8</accession>
<name>A0AAV6RES8_SOLSE</name>